<protein>
    <submittedName>
        <fullName evidence="1">Uncharacterized protein</fullName>
    </submittedName>
</protein>
<name>A0A5B0Q5A0_PUCGR</name>
<evidence type="ECO:0000313" key="2">
    <source>
        <dbReference type="Proteomes" id="UP000324748"/>
    </source>
</evidence>
<gene>
    <name evidence="1" type="ORF">PGT21_006547</name>
</gene>
<accession>A0A5B0Q5A0</accession>
<dbReference type="Proteomes" id="UP000324748">
    <property type="component" value="Unassembled WGS sequence"/>
</dbReference>
<dbReference type="EMBL" id="VSWC01000028">
    <property type="protein sequence ID" value="KAA1108273.1"/>
    <property type="molecule type" value="Genomic_DNA"/>
</dbReference>
<proteinExistence type="predicted"/>
<reference evidence="1 2" key="1">
    <citation type="submission" date="2019-05" db="EMBL/GenBank/DDBJ databases">
        <title>Emergence of the Ug99 lineage of the wheat stem rust pathogen through somatic hybridization.</title>
        <authorList>
            <person name="Li F."/>
            <person name="Upadhyaya N.M."/>
            <person name="Sperschneider J."/>
            <person name="Matny O."/>
            <person name="Nguyen-Phuc H."/>
            <person name="Mago R."/>
            <person name="Raley C."/>
            <person name="Miller M.E."/>
            <person name="Silverstein K.A.T."/>
            <person name="Henningsen E."/>
            <person name="Hirsch C.D."/>
            <person name="Visser B."/>
            <person name="Pretorius Z.A."/>
            <person name="Steffenson B.J."/>
            <person name="Schwessinger B."/>
            <person name="Dodds P.N."/>
            <person name="Figueroa M."/>
        </authorList>
    </citation>
    <scope>NUCLEOTIDE SEQUENCE [LARGE SCALE GENOMIC DNA]</scope>
    <source>
        <strain evidence="1">21-0</strain>
    </source>
</reference>
<keyword evidence="2" id="KW-1185">Reference proteome</keyword>
<dbReference type="AlphaFoldDB" id="A0A5B0Q5A0"/>
<evidence type="ECO:0000313" key="1">
    <source>
        <dbReference type="EMBL" id="KAA1108273.1"/>
    </source>
</evidence>
<organism evidence="1 2">
    <name type="scientific">Puccinia graminis f. sp. tritici</name>
    <dbReference type="NCBI Taxonomy" id="56615"/>
    <lineage>
        <taxon>Eukaryota</taxon>
        <taxon>Fungi</taxon>
        <taxon>Dikarya</taxon>
        <taxon>Basidiomycota</taxon>
        <taxon>Pucciniomycotina</taxon>
        <taxon>Pucciniomycetes</taxon>
        <taxon>Pucciniales</taxon>
        <taxon>Pucciniaceae</taxon>
        <taxon>Puccinia</taxon>
    </lineage>
</organism>
<comment type="caution">
    <text evidence="1">The sequence shown here is derived from an EMBL/GenBank/DDBJ whole genome shotgun (WGS) entry which is preliminary data.</text>
</comment>
<sequence length="63" mass="7039">MHPEITYEIARDGRAASGYPFGFGYPLAISAESDIRIRIRIRWRIPAGAGGYPRGYPRISAPF</sequence>